<sequence>MSGCGADSGQGDAAGSDCSEVLHRVYEYLDGEMTPDDTVKIKHHLDECGPCLQEYDLDQALKALVKRSCACEEAPVELRTQIMARITTIRYTISE</sequence>
<evidence type="ECO:0000313" key="3">
    <source>
        <dbReference type="Proteomes" id="UP000317722"/>
    </source>
</evidence>
<dbReference type="NCBIfam" id="TIGR03988">
    <property type="entry name" value="antisig_RsrA"/>
    <property type="match status" value="1"/>
</dbReference>
<reference evidence="2 3" key="1">
    <citation type="journal article" date="2019" name="Environ. Microbiol.">
        <title>Species interactions and distinct microbial communities in high Arctic permafrost affected cryosols are associated with the CH4 and CO2 gas fluxes.</title>
        <authorList>
            <person name="Altshuler I."/>
            <person name="Hamel J."/>
            <person name="Turney S."/>
            <person name="Magnuson E."/>
            <person name="Levesque R."/>
            <person name="Greer C."/>
            <person name="Whyte L.G."/>
        </authorList>
    </citation>
    <scope>NUCLEOTIDE SEQUENCE [LARGE SCALE GENOMIC DNA]</scope>
    <source>
        <strain evidence="2 3">S9.3A</strain>
    </source>
</reference>
<organism evidence="2 3">
    <name type="scientific">Pedococcus bigeumensis</name>
    <dbReference type="NCBI Taxonomy" id="433644"/>
    <lineage>
        <taxon>Bacteria</taxon>
        <taxon>Bacillati</taxon>
        <taxon>Actinomycetota</taxon>
        <taxon>Actinomycetes</taxon>
        <taxon>Micrococcales</taxon>
        <taxon>Intrasporangiaceae</taxon>
        <taxon>Pedococcus</taxon>
    </lineage>
</organism>
<name>A0A502CT70_9MICO</name>
<evidence type="ECO:0000259" key="1">
    <source>
        <dbReference type="Pfam" id="PF13490"/>
    </source>
</evidence>
<dbReference type="InterPro" id="IPR027383">
    <property type="entry name" value="Znf_put"/>
</dbReference>
<keyword evidence="3" id="KW-1185">Reference proteome</keyword>
<comment type="caution">
    <text evidence="2">The sequence shown here is derived from an EMBL/GenBank/DDBJ whole genome shotgun (WGS) entry which is preliminary data.</text>
</comment>
<dbReference type="OrthoDB" id="3267840at2"/>
<dbReference type="AlphaFoldDB" id="A0A502CT70"/>
<dbReference type="RefSeq" id="WP_140741141.1">
    <property type="nucleotide sequence ID" value="NZ_RCZM01000004.1"/>
</dbReference>
<gene>
    <name evidence="2" type="primary">rsrA</name>
    <name evidence="2" type="ORF">EAH86_12395</name>
</gene>
<proteinExistence type="predicted"/>
<dbReference type="Proteomes" id="UP000317722">
    <property type="component" value="Unassembled WGS sequence"/>
</dbReference>
<feature type="domain" description="Putative zinc-finger" evidence="1">
    <location>
        <begin position="18"/>
        <end position="51"/>
    </location>
</feature>
<dbReference type="InterPro" id="IPR024020">
    <property type="entry name" value="Anit_sigma_mycothiol_RsrA"/>
</dbReference>
<protein>
    <submittedName>
        <fullName evidence="2">Mycothiol system anti-sigma-R factor</fullName>
    </submittedName>
</protein>
<dbReference type="EMBL" id="RCZM01000004">
    <property type="protein sequence ID" value="TPG16033.1"/>
    <property type="molecule type" value="Genomic_DNA"/>
</dbReference>
<evidence type="ECO:0000313" key="2">
    <source>
        <dbReference type="EMBL" id="TPG16033.1"/>
    </source>
</evidence>
<accession>A0A502CT70</accession>
<dbReference type="Pfam" id="PF13490">
    <property type="entry name" value="zf-HC2"/>
    <property type="match status" value="1"/>
</dbReference>